<feature type="domain" description="Glycoside hydrolase family 5" evidence="18">
    <location>
        <begin position="235"/>
        <end position="388"/>
    </location>
</feature>
<dbReference type="AlphaFoldDB" id="A0A165MJA2"/>
<evidence type="ECO:0000256" key="17">
    <source>
        <dbReference type="SAM" id="Phobius"/>
    </source>
</evidence>
<evidence type="ECO:0000256" key="2">
    <source>
        <dbReference type="ARBA" id="ARBA00005641"/>
    </source>
</evidence>
<sequence length="684" mass="74257">MGPGTPGASTDNVHLRPGFPHRATDSAQSSPLIRPAPGPYYDDDEPVLHDDLPTFDEPKKSKGRKVWFWLVVVLVVLGAAAACVYFFVIKPRQGNASSSSSGGGKNGGKGGQDSTTGGNGAKTLIVGRDGDKVKMDNGTEFVYANKFGGFFIDDPVNPFNNGAKAQEWSPALNETWDYAKDIMRGGWLVLEPFIAPALYDKYKAGGTLDSDEWTLVQAMAADEAGGGIQQLVDHYETFITEKDFADIAGAGLNWIRLPIPYWAIEVWPGEPFLPKKSWEYALKAFKWARKYGLRVNLDLHTMPGECKSSQNGWNHSGKSGPMNWMNGVMGYANAQRSLTYMRIITEFISQKEYKDVVPIFGIVNEPQVDDQYLQQFYLEAYTTIRSVTGLGAGNGPIISIHDNFKTGSWAGFMLGADRLALDSHRYYAFDGQSKPEIAGFIDRPCLDFGNTNNKSMMAFGITAGGEWSLGFNDCGLYVNGGLSDIEKTTNCRTFWNLWEQYPEQTKKDLYNFALASMEGMHNFFFWTWKIGPSGAGRIEAPLWSYQLGLEQGWIPKNPREAIGHCQSRGVQFDPAMAFTSLAPSATGGPGAPTTLDAAAIATIGAWPPTSLGQVNGAGPLPSYTPTAPIPTLPPPSITPPATATLNGWAFAQDTEGAMTTIAGCTYPEAWGDPAQPVPAACPTA</sequence>
<dbReference type="Pfam" id="PF00150">
    <property type="entry name" value="Cellulase"/>
    <property type="match status" value="1"/>
</dbReference>
<dbReference type="Gene3D" id="3.20.20.80">
    <property type="entry name" value="Glycosidases"/>
    <property type="match status" value="1"/>
</dbReference>
<evidence type="ECO:0000256" key="1">
    <source>
        <dbReference type="ARBA" id="ARBA00004401"/>
    </source>
</evidence>
<evidence type="ECO:0000256" key="14">
    <source>
        <dbReference type="ARBA" id="ARBA00038929"/>
    </source>
</evidence>
<dbReference type="FunCoup" id="A0A165MJA2">
    <property type="interactions" value="27"/>
</dbReference>
<evidence type="ECO:0000259" key="18">
    <source>
        <dbReference type="Pfam" id="PF00150"/>
    </source>
</evidence>
<keyword evidence="5 19" id="KW-0378">Hydrolase</keyword>
<evidence type="ECO:0000256" key="7">
    <source>
        <dbReference type="ARBA" id="ARBA00022989"/>
    </source>
</evidence>
<dbReference type="SUPFAM" id="SSF51445">
    <property type="entry name" value="(Trans)glycosidases"/>
    <property type="match status" value="1"/>
</dbReference>
<keyword evidence="3" id="KW-1003">Cell membrane</keyword>
<protein>
    <recommendedName>
        <fullName evidence="14">glucan 1,3-beta-glucosidase</fullName>
        <ecNumber evidence="14">3.2.1.58</ecNumber>
    </recommendedName>
    <alternativeName>
        <fullName evidence="15">Exo-1,3-beta-glucanase D</fullName>
    </alternativeName>
</protein>
<dbReference type="InterPro" id="IPR050386">
    <property type="entry name" value="Glycosyl_hydrolase_5"/>
</dbReference>
<evidence type="ECO:0000256" key="13">
    <source>
        <dbReference type="ARBA" id="ARBA00037126"/>
    </source>
</evidence>
<evidence type="ECO:0000256" key="5">
    <source>
        <dbReference type="ARBA" id="ARBA00022801"/>
    </source>
</evidence>
<feature type="region of interest" description="Disordered" evidence="16">
    <location>
        <begin position="94"/>
        <end position="123"/>
    </location>
</feature>
<evidence type="ECO:0000256" key="4">
    <source>
        <dbReference type="ARBA" id="ARBA00022692"/>
    </source>
</evidence>
<evidence type="ECO:0000256" key="11">
    <source>
        <dbReference type="ARBA" id="ARBA00023316"/>
    </source>
</evidence>
<dbReference type="GO" id="GO:0004338">
    <property type="term" value="F:glucan exo-1,3-beta-glucosidase activity"/>
    <property type="evidence" value="ECO:0007669"/>
    <property type="project" value="UniProtKB-EC"/>
</dbReference>
<reference evidence="19 20" key="1">
    <citation type="journal article" date="2016" name="Mol. Biol. Evol.">
        <title>Comparative Genomics of Early-Diverging Mushroom-Forming Fungi Provides Insights into the Origins of Lignocellulose Decay Capabilities.</title>
        <authorList>
            <person name="Nagy L.G."/>
            <person name="Riley R."/>
            <person name="Tritt A."/>
            <person name="Adam C."/>
            <person name="Daum C."/>
            <person name="Floudas D."/>
            <person name="Sun H."/>
            <person name="Yadav J.S."/>
            <person name="Pangilinan J."/>
            <person name="Larsson K.H."/>
            <person name="Matsuura K."/>
            <person name="Barry K."/>
            <person name="Labutti K."/>
            <person name="Kuo R."/>
            <person name="Ohm R.A."/>
            <person name="Bhattacharya S.S."/>
            <person name="Shirouzu T."/>
            <person name="Yoshinaga Y."/>
            <person name="Martin F.M."/>
            <person name="Grigoriev I.V."/>
            <person name="Hibbett D.S."/>
        </authorList>
    </citation>
    <scope>NUCLEOTIDE SEQUENCE [LARGE SCALE GENOMIC DNA]</scope>
    <source>
        <strain evidence="19 20">HHB12029</strain>
    </source>
</reference>
<keyword evidence="9" id="KW-0325">Glycoprotein</keyword>
<organism evidence="19 20">
    <name type="scientific">Exidia glandulosa HHB12029</name>
    <dbReference type="NCBI Taxonomy" id="1314781"/>
    <lineage>
        <taxon>Eukaryota</taxon>
        <taxon>Fungi</taxon>
        <taxon>Dikarya</taxon>
        <taxon>Basidiomycota</taxon>
        <taxon>Agaricomycotina</taxon>
        <taxon>Agaricomycetes</taxon>
        <taxon>Auriculariales</taxon>
        <taxon>Exidiaceae</taxon>
        <taxon>Exidia</taxon>
    </lineage>
</organism>
<dbReference type="STRING" id="1314781.A0A165MJA2"/>
<dbReference type="EMBL" id="KV425910">
    <property type="protein sequence ID" value="KZV99347.1"/>
    <property type="molecule type" value="Genomic_DNA"/>
</dbReference>
<comment type="catalytic activity">
    <reaction evidence="12">
        <text>Successive hydrolysis of beta-D-glucose units from the non-reducing ends of (1-&gt;3)-beta-D-glucans, releasing alpha-glucose.</text>
        <dbReference type="EC" id="3.2.1.58"/>
    </reaction>
</comment>
<keyword evidence="4 17" id="KW-0812">Transmembrane</keyword>
<evidence type="ECO:0000256" key="12">
    <source>
        <dbReference type="ARBA" id="ARBA00036824"/>
    </source>
</evidence>
<dbReference type="GO" id="GO:0071555">
    <property type="term" value="P:cell wall organization"/>
    <property type="evidence" value="ECO:0007669"/>
    <property type="project" value="UniProtKB-KW"/>
</dbReference>
<dbReference type="GO" id="GO:0009986">
    <property type="term" value="C:cell surface"/>
    <property type="evidence" value="ECO:0007669"/>
    <property type="project" value="TreeGrafter"/>
</dbReference>
<keyword evidence="7 17" id="KW-1133">Transmembrane helix</keyword>
<comment type="function">
    <text evidence="13">Glucosidase involved in the degradation of cellulosic biomass. Active on lichenan.</text>
</comment>
<dbReference type="OrthoDB" id="62120at2759"/>
<evidence type="ECO:0000313" key="19">
    <source>
        <dbReference type="EMBL" id="KZV99347.1"/>
    </source>
</evidence>
<dbReference type="GO" id="GO:0009251">
    <property type="term" value="P:glucan catabolic process"/>
    <property type="evidence" value="ECO:0007669"/>
    <property type="project" value="TreeGrafter"/>
</dbReference>
<keyword evidence="20" id="KW-1185">Reference proteome</keyword>
<dbReference type="PANTHER" id="PTHR31297">
    <property type="entry name" value="GLUCAN ENDO-1,6-BETA-GLUCOSIDASE B"/>
    <property type="match status" value="1"/>
</dbReference>
<name>A0A165MJA2_EXIGL</name>
<evidence type="ECO:0000256" key="3">
    <source>
        <dbReference type="ARBA" id="ARBA00022475"/>
    </source>
</evidence>
<feature type="region of interest" description="Disordered" evidence="16">
    <location>
        <begin position="1"/>
        <end position="47"/>
    </location>
</feature>
<comment type="similarity">
    <text evidence="2">Belongs to the glycosyl hydrolase 5 (cellulase A) family.</text>
</comment>
<evidence type="ECO:0000313" key="20">
    <source>
        <dbReference type="Proteomes" id="UP000077266"/>
    </source>
</evidence>
<keyword evidence="10" id="KW-0326">Glycosidase</keyword>
<comment type="subcellular location">
    <subcellularLocation>
        <location evidence="1">Cell membrane</location>
        <topology evidence="1">Single-pass type II membrane protein</topology>
    </subcellularLocation>
</comment>
<evidence type="ECO:0000256" key="15">
    <source>
        <dbReference type="ARBA" id="ARBA00041260"/>
    </source>
</evidence>
<evidence type="ECO:0000256" key="8">
    <source>
        <dbReference type="ARBA" id="ARBA00023136"/>
    </source>
</evidence>
<dbReference type="InterPro" id="IPR017853">
    <property type="entry name" value="GH"/>
</dbReference>
<dbReference type="GO" id="GO:0005886">
    <property type="term" value="C:plasma membrane"/>
    <property type="evidence" value="ECO:0007669"/>
    <property type="project" value="UniProtKB-SubCell"/>
</dbReference>
<proteinExistence type="inferred from homology"/>
<evidence type="ECO:0000256" key="10">
    <source>
        <dbReference type="ARBA" id="ARBA00023295"/>
    </source>
</evidence>
<evidence type="ECO:0000256" key="9">
    <source>
        <dbReference type="ARBA" id="ARBA00023180"/>
    </source>
</evidence>
<keyword evidence="6" id="KW-0735">Signal-anchor</keyword>
<accession>A0A165MJA2</accession>
<dbReference type="Proteomes" id="UP000077266">
    <property type="component" value="Unassembled WGS sequence"/>
</dbReference>
<dbReference type="InParanoid" id="A0A165MJA2"/>
<dbReference type="EC" id="3.2.1.58" evidence="14"/>
<keyword evidence="11" id="KW-0961">Cell wall biogenesis/degradation</keyword>
<dbReference type="GO" id="GO:0005576">
    <property type="term" value="C:extracellular region"/>
    <property type="evidence" value="ECO:0007669"/>
    <property type="project" value="TreeGrafter"/>
</dbReference>
<gene>
    <name evidence="19" type="ORF">EXIGLDRAFT_605788</name>
</gene>
<evidence type="ECO:0000256" key="6">
    <source>
        <dbReference type="ARBA" id="ARBA00022968"/>
    </source>
</evidence>
<feature type="compositionally biased region" description="Gly residues" evidence="16">
    <location>
        <begin position="101"/>
        <end position="111"/>
    </location>
</feature>
<dbReference type="InterPro" id="IPR001547">
    <property type="entry name" value="Glyco_hydro_5"/>
</dbReference>
<dbReference type="PANTHER" id="PTHR31297:SF34">
    <property type="entry name" value="GLUCAN 1,3-BETA-GLUCOSIDASE 2"/>
    <property type="match status" value="1"/>
</dbReference>
<keyword evidence="8 17" id="KW-0472">Membrane</keyword>
<feature type="transmembrane region" description="Helical" evidence="17">
    <location>
        <begin position="66"/>
        <end position="88"/>
    </location>
</feature>
<evidence type="ECO:0000256" key="16">
    <source>
        <dbReference type="SAM" id="MobiDB-lite"/>
    </source>
</evidence>